<dbReference type="STRING" id="158500.BES08_13340"/>
<dbReference type="EMBL" id="JFYZ01000010">
    <property type="protein sequence ID" value="EZP82136.1"/>
    <property type="molecule type" value="Genomic_DNA"/>
</dbReference>
<proteinExistence type="predicted"/>
<protein>
    <submittedName>
        <fullName evidence="3">Uncharacterized protein</fullName>
    </submittedName>
</protein>
<sequence length="132" mass="14138">MATSGQPGPGDKAAGGAYPTRQPSRWKRNVILLVLLAAVLGLGWMWRGLREEALVGAAYGARIGCVCRFVSQRPMDLCEGDLKVAGLAGAGRWVSLSEDADTRTVRASVPLLAKQSADFDPARGCRLEPWQD</sequence>
<dbReference type="Proteomes" id="UP000024329">
    <property type="component" value="Unassembled WGS sequence"/>
</dbReference>
<gene>
    <name evidence="3" type="ORF">BV97_02159</name>
</gene>
<evidence type="ECO:0000256" key="2">
    <source>
        <dbReference type="SAM" id="Phobius"/>
    </source>
</evidence>
<dbReference type="PATRIC" id="fig|158500.4.peg.2199"/>
<keyword evidence="2" id="KW-0472">Membrane</keyword>
<evidence type="ECO:0000256" key="1">
    <source>
        <dbReference type="SAM" id="MobiDB-lite"/>
    </source>
</evidence>
<organism evidence="3 4">
    <name type="scientific">Novosphingobium resinovorum</name>
    <dbReference type="NCBI Taxonomy" id="158500"/>
    <lineage>
        <taxon>Bacteria</taxon>
        <taxon>Pseudomonadati</taxon>
        <taxon>Pseudomonadota</taxon>
        <taxon>Alphaproteobacteria</taxon>
        <taxon>Sphingomonadales</taxon>
        <taxon>Sphingomonadaceae</taxon>
        <taxon>Novosphingobium</taxon>
    </lineage>
</organism>
<dbReference type="RefSeq" id="WP_008829374.1">
    <property type="nucleotide sequence ID" value="NZ_CP017075.1"/>
</dbReference>
<feature type="region of interest" description="Disordered" evidence="1">
    <location>
        <begin position="1"/>
        <end position="20"/>
    </location>
</feature>
<name>A0A031JWI1_9SPHN</name>
<dbReference type="OrthoDB" id="7391866at2"/>
<evidence type="ECO:0000313" key="3">
    <source>
        <dbReference type="EMBL" id="EZP82136.1"/>
    </source>
</evidence>
<feature type="transmembrane region" description="Helical" evidence="2">
    <location>
        <begin position="30"/>
        <end position="46"/>
    </location>
</feature>
<keyword evidence="2" id="KW-1133">Transmembrane helix</keyword>
<dbReference type="AlphaFoldDB" id="A0A031JWI1"/>
<comment type="caution">
    <text evidence="3">The sequence shown here is derived from an EMBL/GenBank/DDBJ whole genome shotgun (WGS) entry which is preliminary data.</text>
</comment>
<reference evidence="3 4" key="1">
    <citation type="submission" date="2014-03" db="EMBL/GenBank/DDBJ databases">
        <title>Whole genome sequence of Novosphingobium resinovorum KF1.</title>
        <authorList>
            <person name="Gan H.M."/>
            <person name="Gan H.Y."/>
            <person name="Chew T.H."/>
            <person name="Savka M.A."/>
        </authorList>
    </citation>
    <scope>NUCLEOTIDE SEQUENCE [LARGE SCALE GENOMIC DNA]</scope>
    <source>
        <strain evidence="3 4">KF1</strain>
    </source>
</reference>
<accession>A0A031JWI1</accession>
<evidence type="ECO:0000313" key="4">
    <source>
        <dbReference type="Proteomes" id="UP000024329"/>
    </source>
</evidence>
<keyword evidence="2" id="KW-0812">Transmembrane</keyword>